<protein>
    <submittedName>
        <fullName evidence="2">Uncharacterized protein</fullName>
    </submittedName>
</protein>
<sequence>MDLKTTKPDGRSSVAGAPTPGGVGSLPRQGLDITDCKIYIPTYRKI</sequence>
<dbReference type="AlphaFoldDB" id="A0A7S5DQH6"/>
<keyword evidence="2" id="KW-0614">Plasmid</keyword>
<feature type="compositionally biased region" description="Basic and acidic residues" evidence="1">
    <location>
        <begin position="1"/>
        <end position="10"/>
    </location>
</feature>
<gene>
    <name evidence="2" type="ORF">pC6.5b_254</name>
</gene>
<reference evidence="2" key="1">
    <citation type="submission" date="2018-12" db="EMBL/GenBank/DDBJ databases">
        <title>Three Rhizobium rhizogenes strains isolated from the same crown gall tumor carry diverse plasmids.</title>
        <authorList>
            <person name="Pulawska J."/>
            <person name="Kuzmanovic N."/>
        </authorList>
    </citation>
    <scope>NUCLEOTIDE SEQUENCE</scope>
    <source>
        <strain evidence="2">C6.5</strain>
        <plasmid evidence="2">pC6.5b</plasmid>
    </source>
</reference>
<organism evidence="2">
    <name type="scientific">Rhizobium rhizogenes</name>
    <name type="common">Agrobacterium rhizogenes</name>
    <dbReference type="NCBI Taxonomy" id="359"/>
    <lineage>
        <taxon>Bacteria</taxon>
        <taxon>Pseudomonadati</taxon>
        <taxon>Pseudomonadota</taxon>
        <taxon>Alphaproteobacteria</taxon>
        <taxon>Hyphomicrobiales</taxon>
        <taxon>Rhizobiaceae</taxon>
        <taxon>Rhizobium/Agrobacterium group</taxon>
        <taxon>Rhizobium</taxon>
    </lineage>
</organism>
<geneLocation type="plasmid" evidence="2">
    <name>pC6.5b</name>
</geneLocation>
<proteinExistence type="predicted"/>
<dbReference type="EMBL" id="MK318987">
    <property type="protein sequence ID" value="QCL10149.1"/>
    <property type="molecule type" value="Genomic_DNA"/>
</dbReference>
<accession>A0A7S5DQH6</accession>
<evidence type="ECO:0000313" key="2">
    <source>
        <dbReference type="EMBL" id="QCL10149.1"/>
    </source>
</evidence>
<feature type="region of interest" description="Disordered" evidence="1">
    <location>
        <begin position="1"/>
        <end position="28"/>
    </location>
</feature>
<name>A0A7S5DQH6_RHIRH</name>
<evidence type="ECO:0000256" key="1">
    <source>
        <dbReference type="SAM" id="MobiDB-lite"/>
    </source>
</evidence>